<evidence type="ECO:0000313" key="5">
    <source>
        <dbReference type="Proteomes" id="UP000561459"/>
    </source>
</evidence>
<comment type="caution">
    <text evidence="4">The sequence shown here is derived from an EMBL/GenBank/DDBJ whole genome shotgun (WGS) entry which is preliminary data.</text>
</comment>
<feature type="region of interest" description="Disordered" evidence="1">
    <location>
        <begin position="287"/>
        <end position="399"/>
    </location>
</feature>
<feature type="compositionally biased region" description="Low complexity" evidence="1">
    <location>
        <begin position="463"/>
        <end position="489"/>
    </location>
</feature>
<name>A0A7W6BZI3_9SPHN</name>
<feature type="region of interest" description="Disordered" evidence="1">
    <location>
        <begin position="441"/>
        <end position="524"/>
    </location>
</feature>
<organism evidence="4 5">
    <name type="scientific">Novosphingobium fluoreni</name>
    <dbReference type="NCBI Taxonomy" id="1391222"/>
    <lineage>
        <taxon>Bacteria</taxon>
        <taxon>Pseudomonadati</taxon>
        <taxon>Pseudomonadota</taxon>
        <taxon>Alphaproteobacteria</taxon>
        <taxon>Sphingomonadales</taxon>
        <taxon>Sphingomonadaceae</taxon>
        <taxon>Novosphingobium</taxon>
    </lineage>
</organism>
<evidence type="ECO:0000256" key="2">
    <source>
        <dbReference type="SAM" id="SignalP"/>
    </source>
</evidence>
<dbReference type="InterPro" id="IPR007730">
    <property type="entry name" value="SPOR-like_dom"/>
</dbReference>
<feature type="domain" description="SPOR" evidence="3">
    <location>
        <begin position="637"/>
        <end position="718"/>
    </location>
</feature>
<evidence type="ECO:0000313" key="4">
    <source>
        <dbReference type="EMBL" id="MBB3939335.1"/>
    </source>
</evidence>
<sequence>MRHRLSGWLAGVAGVALAASAGSAVAQSVPTVSRPVVQRPPSAASQRLSAALARIARDPRDYMALVDAGDAANSLGDPEAAVGFYTRADAISPNNARIKAGTARALVLQGDPIKAIPLFAAAEAGGAGVDVTSDRGLAYDLVGDPITAQRYYRAALTRNADDETRRRLGVSLAITGDTAGSEVMLMPLLRKQDKPGWRSHAFALAIEGKTKEAVDTVNAILPGPLAQSVTPYLRYMPRLTRAQQAAAANLGKFPRASEIGRDDPAIAAYAASAPRMAAADAGLIPRGQQLGSGARSVPAAPPLTRSQRRAQEKAAQLARASSAAASRVAPPDPRPAISQSSDGELPAIGGGGRGTLAMNDASRPTVQTTTSRQPLTPAPSPAPSASYARRETTVERSAVPAANQNYGAIAGTGSATVRSGSIVLPGAVSASPAANAGSAALASAQPQVPGRSSVPTTPPAAPASPALASGSSAAPTPAPTATANTAPVPGFDLARLAPTAGPSASGTSTPPPAAGETPPDPVSLEKIFADLGSPSRAAAPVSGAVDIRAIVPAKNVPVREPEAVAPEAPALAKAATAKPGSRKAAEAKLADAGAIDTKAAPLKDVKLDPKKAKADAKKAEAKKAEDKKKADAEKLLKSNPSRTWVQIGVGRNMDAIAFDWRRFVKENPALLKGRKASTIDMGRTNRILVGPFETQKAASAFVAQAKKADFAGAFVWSSTAGQVVEPLGAK</sequence>
<dbReference type="InterPro" id="IPR036680">
    <property type="entry name" value="SPOR-like_sf"/>
</dbReference>
<dbReference type="SUPFAM" id="SSF48452">
    <property type="entry name" value="TPR-like"/>
    <property type="match status" value="1"/>
</dbReference>
<feature type="signal peptide" evidence="2">
    <location>
        <begin position="1"/>
        <end position="26"/>
    </location>
</feature>
<dbReference type="AlphaFoldDB" id="A0A7W6BZI3"/>
<feature type="compositionally biased region" description="Polar residues" evidence="1">
    <location>
        <begin position="362"/>
        <end position="374"/>
    </location>
</feature>
<keyword evidence="2" id="KW-0732">Signal</keyword>
<dbReference type="EMBL" id="JACIDY010000002">
    <property type="protein sequence ID" value="MBB3939335.1"/>
    <property type="molecule type" value="Genomic_DNA"/>
</dbReference>
<feature type="compositionally biased region" description="Low complexity" evidence="1">
    <location>
        <begin position="497"/>
        <end position="508"/>
    </location>
</feature>
<keyword evidence="5" id="KW-1185">Reference proteome</keyword>
<feature type="compositionally biased region" description="Low complexity" evidence="1">
    <location>
        <begin position="314"/>
        <end position="329"/>
    </location>
</feature>
<evidence type="ECO:0000259" key="3">
    <source>
        <dbReference type="PROSITE" id="PS51724"/>
    </source>
</evidence>
<evidence type="ECO:0000256" key="1">
    <source>
        <dbReference type="SAM" id="MobiDB-lite"/>
    </source>
</evidence>
<gene>
    <name evidence="4" type="ORF">GGR39_000975</name>
</gene>
<reference evidence="4 5" key="1">
    <citation type="submission" date="2020-08" db="EMBL/GenBank/DDBJ databases">
        <title>Genomic Encyclopedia of Type Strains, Phase IV (KMG-IV): sequencing the most valuable type-strain genomes for metagenomic binning, comparative biology and taxonomic classification.</title>
        <authorList>
            <person name="Goeker M."/>
        </authorList>
    </citation>
    <scope>NUCLEOTIDE SEQUENCE [LARGE SCALE GENOMIC DNA]</scope>
    <source>
        <strain evidence="4 5">DSM 27568</strain>
    </source>
</reference>
<proteinExistence type="predicted"/>
<dbReference type="Pfam" id="PF05036">
    <property type="entry name" value="SPOR"/>
    <property type="match status" value="1"/>
</dbReference>
<protein>
    <submittedName>
        <fullName evidence="4">Tetratricopeptide (TPR) repeat protein</fullName>
    </submittedName>
</protein>
<accession>A0A7W6BZI3</accession>
<dbReference type="InterPro" id="IPR011990">
    <property type="entry name" value="TPR-like_helical_dom_sf"/>
</dbReference>
<dbReference type="PROSITE" id="PS51724">
    <property type="entry name" value="SPOR"/>
    <property type="match status" value="1"/>
</dbReference>
<dbReference type="GO" id="GO:0042834">
    <property type="term" value="F:peptidoglycan binding"/>
    <property type="evidence" value="ECO:0007669"/>
    <property type="project" value="InterPro"/>
</dbReference>
<feature type="chain" id="PRO_5030709502" evidence="2">
    <location>
        <begin position="27"/>
        <end position="730"/>
    </location>
</feature>
<feature type="region of interest" description="Disordered" evidence="1">
    <location>
        <begin position="610"/>
        <end position="632"/>
    </location>
</feature>
<dbReference type="Proteomes" id="UP000561459">
    <property type="component" value="Unassembled WGS sequence"/>
</dbReference>
<feature type="compositionally biased region" description="Pro residues" evidence="1">
    <location>
        <begin position="509"/>
        <end position="521"/>
    </location>
</feature>
<dbReference type="SUPFAM" id="SSF110997">
    <property type="entry name" value="Sporulation related repeat"/>
    <property type="match status" value="1"/>
</dbReference>
<dbReference type="Gene3D" id="1.25.40.10">
    <property type="entry name" value="Tetratricopeptide repeat domain"/>
    <property type="match status" value="1"/>
</dbReference>